<accession>A0A9D4SVC7</accession>
<proteinExistence type="predicted"/>
<organism evidence="3 4">
    <name type="scientific">Rhipicephalus sanguineus</name>
    <name type="common">Brown dog tick</name>
    <name type="synonym">Ixodes sanguineus</name>
    <dbReference type="NCBI Taxonomy" id="34632"/>
    <lineage>
        <taxon>Eukaryota</taxon>
        <taxon>Metazoa</taxon>
        <taxon>Ecdysozoa</taxon>
        <taxon>Arthropoda</taxon>
        <taxon>Chelicerata</taxon>
        <taxon>Arachnida</taxon>
        <taxon>Acari</taxon>
        <taxon>Parasitiformes</taxon>
        <taxon>Ixodida</taxon>
        <taxon>Ixodoidea</taxon>
        <taxon>Ixodidae</taxon>
        <taxon>Rhipicephalinae</taxon>
        <taxon>Rhipicephalus</taxon>
        <taxon>Rhipicephalus</taxon>
    </lineage>
</organism>
<dbReference type="PANTHER" id="PTHR36981:SF1">
    <property type="entry name" value="P2X PURINORECEPTOR 7 INTRACELLULAR DOMAIN-CONTAINING PROTEIN"/>
    <property type="match status" value="1"/>
</dbReference>
<evidence type="ECO:0000313" key="4">
    <source>
        <dbReference type="Proteomes" id="UP000821837"/>
    </source>
</evidence>
<reference evidence="3" key="1">
    <citation type="journal article" date="2020" name="Cell">
        <title>Large-Scale Comparative Analyses of Tick Genomes Elucidate Their Genetic Diversity and Vector Capacities.</title>
        <authorList>
            <consortium name="Tick Genome and Microbiome Consortium (TIGMIC)"/>
            <person name="Jia N."/>
            <person name="Wang J."/>
            <person name="Shi W."/>
            <person name="Du L."/>
            <person name="Sun Y."/>
            <person name="Zhan W."/>
            <person name="Jiang J.F."/>
            <person name="Wang Q."/>
            <person name="Zhang B."/>
            <person name="Ji P."/>
            <person name="Bell-Sakyi L."/>
            <person name="Cui X.M."/>
            <person name="Yuan T.T."/>
            <person name="Jiang B.G."/>
            <person name="Yang W.F."/>
            <person name="Lam T.T."/>
            <person name="Chang Q.C."/>
            <person name="Ding S.J."/>
            <person name="Wang X.J."/>
            <person name="Zhu J.G."/>
            <person name="Ruan X.D."/>
            <person name="Zhao L."/>
            <person name="Wei J.T."/>
            <person name="Ye R.Z."/>
            <person name="Que T.C."/>
            <person name="Du C.H."/>
            <person name="Zhou Y.H."/>
            <person name="Cheng J.X."/>
            <person name="Dai P.F."/>
            <person name="Guo W.B."/>
            <person name="Han X.H."/>
            <person name="Huang E.J."/>
            <person name="Li L.F."/>
            <person name="Wei W."/>
            <person name="Gao Y.C."/>
            <person name="Liu J.Z."/>
            <person name="Shao H.Z."/>
            <person name="Wang X."/>
            <person name="Wang C.C."/>
            <person name="Yang T.C."/>
            <person name="Huo Q.B."/>
            <person name="Li W."/>
            <person name="Chen H.Y."/>
            <person name="Chen S.E."/>
            <person name="Zhou L.G."/>
            <person name="Ni X.B."/>
            <person name="Tian J.H."/>
            <person name="Sheng Y."/>
            <person name="Liu T."/>
            <person name="Pan Y.S."/>
            <person name="Xia L.Y."/>
            <person name="Li J."/>
            <person name="Zhao F."/>
            <person name="Cao W.C."/>
        </authorList>
    </citation>
    <scope>NUCLEOTIDE SEQUENCE</scope>
    <source>
        <strain evidence="3">Rsan-2018</strain>
    </source>
</reference>
<feature type="region of interest" description="Disordered" evidence="1">
    <location>
        <begin position="66"/>
        <end position="112"/>
    </location>
</feature>
<dbReference type="Proteomes" id="UP000821837">
    <property type="component" value="Unassembled WGS sequence"/>
</dbReference>
<keyword evidence="4" id="KW-1185">Reference proteome</keyword>
<dbReference type="Pfam" id="PF20478">
    <property type="entry name" value="P2RX7_C"/>
    <property type="match status" value="1"/>
</dbReference>
<name>A0A9D4SVC7_RHISA</name>
<protein>
    <recommendedName>
        <fullName evidence="2">P2X purinoreceptor 7 intracellular domain-containing protein</fullName>
    </recommendedName>
</protein>
<feature type="compositionally biased region" description="Acidic residues" evidence="1">
    <location>
        <begin position="95"/>
        <end position="104"/>
    </location>
</feature>
<dbReference type="InterPro" id="IPR046815">
    <property type="entry name" value="P2RX7_C"/>
</dbReference>
<sequence length="190" mass="20982">MARGLLAAVFSRAKRPKASTNQRPPLHPAGIDAILAYTKAAAAAKGWEYAEKLVVPSMYTKLAELRSGGKKTAPARKREQNLNPYEYAPHRDVSMDDSSESEDPDFGRPPSPHAGRLGNVDWCRCKHCGLMPTLAEYICCKDIAEIRTEQLCVTLDADFEALCLNTAVLRVAYIDVHVNREDAEIADDHT</sequence>
<evidence type="ECO:0000256" key="1">
    <source>
        <dbReference type="SAM" id="MobiDB-lite"/>
    </source>
</evidence>
<comment type="caution">
    <text evidence="3">The sequence shown here is derived from an EMBL/GenBank/DDBJ whole genome shotgun (WGS) entry which is preliminary data.</text>
</comment>
<dbReference type="EMBL" id="JABSTV010001250">
    <property type="protein sequence ID" value="KAH7955462.1"/>
    <property type="molecule type" value="Genomic_DNA"/>
</dbReference>
<evidence type="ECO:0000259" key="2">
    <source>
        <dbReference type="Pfam" id="PF20478"/>
    </source>
</evidence>
<reference evidence="3" key="2">
    <citation type="submission" date="2021-09" db="EMBL/GenBank/DDBJ databases">
        <authorList>
            <person name="Jia N."/>
            <person name="Wang J."/>
            <person name="Shi W."/>
            <person name="Du L."/>
            <person name="Sun Y."/>
            <person name="Zhan W."/>
            <person name="Jiang J."/>
            <person name="Wang Q."/>
            <person name="Zhang B."/>
            <person name="Ji P."/>
            <person name="Sakyi L.B."/>
            <person name="Cui X."/>
            <person name="Yuan T."/>
            <person name="Jiang B."/>
            <person name="Yang W."/>
            <person name="Lam T.T.-Y."/>
            <person name="Chang Q."/>
            <person name="Ding S."/>
            <person name="Wang X."/>
            <person name="Zhu J."/>
            <person name="Ruan X."/>
            <person name="Zhao L."/>
            <person name="Wei J."/>
            <person name="Que T."/>
            <person name="Du C."/>
            <person name="Cheng J."/>
            <person name="Dai P."/>
            <person name="Han X."/>
            <person name="Huang E."/>
            <person name="Gao Y."/>
            <person name="Liu J."/>
            <person name="Shao H."/>
            <person name="Ye R."/>
            <person name="Li L."/>
            <person name="Wei W."/>
            <person name="Wang X."/>
            <person name="Wang C."/>
            <person name="Huo Q."/>
            <person name="Li W."/>
            <person name="Guo W."/>
            <person name="Chen H."/>
            <person name="Chen S."/>
            <person name="Zhou L."/>
            <person name="Zhou L."/>
            <person name="Ni X."/>
            <person name="Tian J."/>
            <person name="Zhou Y."/>
            <person name="Sheng Y."/>
            <person name="Liu T."/>
            <person name="Pan Y."/>
            <person name="Xia L."/>
            <person name="Li J."/>
            <person name="Zhao F."/>
            <person name="Cao W."/>
        </authorList>
    </citation>
    <scope>NUCLEOTIDE SEQUENCE</scope>
    <source>
        <strain evidence="3">Rsan-2018</strain>
        <tissue evidence="3">Larvae</tissue>
    </source>
</reference>
<gene>
    <name evidence="3" type="ORF">HPB52_000912</name>
</gene>
<dbReference type="VEuPathDB" id="VectorBase:RSAN_048738"/>
<feature type="domain" description="P2X purinoreceptor 7 intracellular" evidence="2">
    <location>
        <begin position="106"/>
        <end position="172"/>
    </location>
</feature>
<evidence type="ECO:0000313" key="3">
    <source>
        <dbReference type="EMBL" id="KAH7955462.1"/>
    </source>
</evidence>
<dbReference type="AlphaFoldDB" id="A0A9D4SVC7"/>
<dbReference type="PANTHER" id="PTHR36981">
    <property type="entry name" value="ZGC:195170"/>
    <property type="match status" value="1"/>
</dbReference>